<keyword evidence="3" id="KW-1185">Reference proteome</keyword>
<evidence type="ECO:0000256" key="1">
    <source>
        <dbReference type="SAM" id="MobiDB-lite"/>
    </source>
</evidence>
<protein>
    <submittedName>
        <fullName evidence="2">Uncharacterized protein</fullName>
    </submittedName>
</protein>
<dbReference type="EMBL" id="BMAV01023562">
    <property type="protein sequence ID" value="GFY79395.1"/>
    <property type="molecule type" value="Genomic_DNA"/>
</dbReference>
<dbReference type="Proteomes" id="UP000886998">
    <property type="component" value="Unassembled WGS sequence"/>
</dbReference>
<feature type="compositionally biased region" description="Basic and acidic residues" evidence="1">
    <location>
        <begin position="68"/>
        <end position="82"/>
    </location>
</feature>
<comment type="caution">
    <text evidence="2">The sequence shown here is derived from an EMBL/GenBank/DDBJ whole genome shotgun (WGS) entry which is preliminary data.</text>
</comment>
<sequence length="100" mass="11596">MKRLKVLEVLVKPHEDGLIDSLSEEGVLKFLSTEKSETITCLMEEKGSDDEVKEEIDQHIEMFLDHMKTRAGKDEESSRNEETDYLMDIDLLCNPNPQKR</sequence>
<accession>A0A8X6YXS7</accession>
<gene>
    <name evidence="2" type="ORF">TNIN_330031</name>
</gene>
<dbReference type="AlphaFoldDB" id="A0A8X6YXS7"/>
<evidence type="ECO:0000313" key="2">
    <source>
        <dbReference type="EMBL" id="GFY79395.1"/>
    </source>
</evidence>
<reference evidence="2" key="1">
    <citation type="submission" date="2020-08" db="EMBL/GenBank/DDBJ databases">
        <title>Multicomponent nature underlies the extraordinary mechanical properties of spider dragline silk.</title>
        <authorList>
            <person name="Kono N."/>
            <person name="Nakamura H."/>
            <person name="Mori M."/>
            <person name="Yoshida Y."/>
            <person name="Ohtoshi R."/>
            <person name="Malay A.D."/>
            <person name="Moran D.A.P."/>
            <person name="Tomita M."/>
            <person name="Numata K."/>
            <person name="Arakawa K."/>
        </authorList>
    </citation>
    <scope>NUCLEOTIDE SEQUENCE</scope>
</reference>
<name>A0A8X6YXS7_9ARAC</name>
<feature type="region of interest" description="Disordered" evidence="1">
    <location>
        <begin position="68"/>
        <end position="88"/>
    </location>
</feature>
<proteinExistence type="predicted"/>
<organism evidence="2 3">
    <name type="scientific">Trichonephila inaurata madagascariensis</name>
    <dbReference type="NCBI Taxonomy" id="2747483"/>
    <lineage>
        <taxon>Eukaryota</taxon>
        <taxon>Metazoa</taxon>
        <taxon>Ecdysozoa</taxon>
        <taxon>Arthropoda</taxon>
        <taxon>Chelicerata</taxon>
        <taxon>Arachnida</taxon>
        <taxon>Araneae</taxon>
        <taxon>Araneomorphae</taxon>
        <taxon>Entelegynae</taxon>
        <taxon>Araneoidea</taxon>
        <taxon>Nephilidae</taxon>
        <taxon>Trichonephila</taxon>
        <taxon>Trichonephila inaurata</taxon>
    </lineage>
</organism>
<evidence type="ECO:0000313" key="3">
    <source>
        <dbReference type="Proteomes" id="UP000886998"/>
    </source>
</evidence>